<dbReference type="Gene3D" id="3.40.950.10">
    <property type="entry name" value="Fe-only Hydrogenase (Larger Subunit), Chain L, domain 3"/>
    <property type="match status" value="1"/>
</dbReference>
<proteinExistence type="predicted"/>
<dbReference type="Pfam" id="PF04060">
    <property type="entry name" value="FeS"/>
    <property type="match status" value="1"/>
</dbReference>
<dbReference type="Gene3D" id="3.30.450.20">
    <property type="entry name" value="PAS domain"/>
    <property type="match status" value="1"/>
</dbReference>
<comment type="caution">
    <text evidence="7">The sequence shown here is derived from an EMBL/GenBank/DDBJ whole genome shotgun (WGS) entry which is preliminary data.</text>
</comment>
<feature type="domain" description="4Fe-4S" evidence="6">
    <location>
        <begin position="367"/>
        <end position="428"/>
    </location>
</feature>
<accession>A0A9D9H5Z3</accession>
<dbReference type="InterPro" id="IPR035965">
    <property type="entry name" value="PAS-like_dom_sf"/>
</dbReference>
<dbReference type="InterPro" id="IPR050340">
    <property type="entry name" value="Cytosolic_Fe-S_CAF"/>
</dbReference>
<evidence type="ECO:0000256" key="2">
    <source>
        <dbReference type="ARBA" id="ARBA00022723"/>
    </source>
</evidence>
<keyword evidence="1" id="KW-0004">4Fe-4S</keyword>
<dbReference type="InterPro" id="IPR007202">
    <property type="entry name" value="4Fe-4S_dom"/>
</dbReference>
<dbReference type="InterPro" id="IPR017900">
    <property type="entry name" value="4Fe4S_Fe_S_CS"/>
</dbReference>
<dbReference type="GO" id="GO:0051539">
    <property type="term" value="F:4 iron, 4 sulfur cluster binding"/>
    <property type="evidence" value="ECO:0007669"/>
    <property type="project" value="UniProtKB-KW"/>
</dbReference>
<dbReference type="InterPro" id="IPR009016">
    <property type="entry name" value="Fe_hydrogenase"/>
</dbReference>
<dbReference type="AlphaFoldDB" id="A0A9D9H5Z3"/>
<feature type="domain" description="4Fe-4S ferredoxin-type" evidence="5">
    <location>
        <begin position="32"/>
        <end position="61"/>
    </location>
</feature>
<protein>
    <submittedName>
        <fullName evidence="7">4Fe-4S binding protein</fullName>
    </submittedName>
</protein>
<reference evidence="7" key="2">
    <citation type="journal article" date="2021" name="PeerJ">
        <title>Extensive microbial diversity within the chicken gut microbiome revealed by metagenomics and culture.</title>
        <authorList>
            <person name="Gilroy R."/>
            <person name="Ravi A."/>
            <person name="Getino M."/>
            <person name="Pursley I."/>
            <person name="Horton D.L."/>
            <person name="Alikhan N.F."/>
            <person name="Baker D."/>
            <person name="Gharbi K."/>
            <person name="Hall N."/>
            <person name="Watson M."/>
            <person name="Adriaenssens E.M."/>
            <person name="Foster-Nyarko E."/>
            <person name="Jarju S."/>
            <person name="Secka A."/>
            <person name="Antonio M."/>
            <person name="Oren A."/>
            <person name="Chaudhuri R.R."/>
            <person name="La Ragione R."/>
            <person name="Hildebrand F."/>
            <person name="Pallen M.J."/>
        </authorList>
    </citation>
    <scope>NUCLEOTIDE SEQUENCE</scope>
    <source>
        <strain evidence="7">11167</strain>
    </source>
</reference>
<name>A0A9D9H5Z3_9SPIR</name>
<organism evidence="7 8">
    <name type="scientific">Candidatus Aphodenecus pullistercoris</name>
    <dbReference type="NCBI Taxonomy" id="2840669"/>
    <lineage>
        <taxon>Bacteria</taxon>
        <taxon>Pseudomonadati</taxon>
        <taxon>Spirochaetota</taxon>
        <taxon>Spirochaetia</taxon>
        <taxon>Spirochaetales</taxon>
        <taxon>Candidatus Aphodenecus</taxon>
    </lineage>
</organism>
<evidence type="ECO:0000259" key="5">
    <source>
        <dbReference type="PROSITE" id="PS51379"/>
    </source>
</evidence>
<dbReference type="EMBL" id="JADIMU010000009">
    <property type="protein sequence ID" value="MBO8442335.1"/>
    <property type="molecule type" value="Genomic_DNA"/>
</dbReference>
<evidence type="ECO:0000259" key="6">
    <source>
        <dbReference type="PROSITE" id="PS51656"/>
    </source>
</evidence>
<evidence type="ECO:0000313" key="8">
    <source>
        <dbReference type="Proteomes" id="UP000823633"/>
    </source>
</evidence>
<dbReference type="Proteomes" id="UP000823633">
    <property type="component" value="Unassembled WGS sequence"/>
</dbReference>
<dbReference type="PROSITE" id="PS00198">
    <property type="entry name" value="4FE4S_FER_1"/>
    <property type="match status" value="1"/>
</dbReference>
<dbReference type="Gene3D" id="1.10.15.40">
    <property type="entry name" value="Electron transport complex subunit B, putative Fe-S cluster"/>
    <property type="match status" value="1"/>
</dbReference>
<dbReference type="SUPFAM" id="SSF54862">
    <property type="entry name" value="4Fe-4S ferredoxins"/>
    <property type="match status" value="1"/>
</dbReference>
<gene>
    <name evidence="7" type="ORF">IAC42_01040</name>
</gene>
<dbReference type="Pfam" id="PF02906">
    <property type="entry name" value="Fe_hyd_lg_C"/>
    <property type="match status" value="1"/>
</dbReference>
<evidence type="ECO:0000256" key="4">
    <source>
        <dbReference type="ARBA" id="ARBA00023014"/>
    </source>
</evidence>
<dbReference type="PROSITE" id="PS51379">
    <property type="entry name" value="4FE4S_FER_2"/>
    <property type="match status" value="2"/>
</dbReference>
<feature type="domain" description="4Fe-4S ferredoxin-type" evidence="5">
    <location>
        <begin position="3"/>
        <end position="31"/>
    </location>
</feature>
<evidence type="ECO:0000256" key="3">
    <source>
        <dbReference type="ARBA" id="ARBA00023004"/>
    </source>
</evidence>
<dbReference type="SUPFAM" id="SSF53920">
    <property type="entry name" value="Fe-only hydrogenase"/>
    <property type="match status" value="1"/>
</dbReference>
<evidence type="ECO:0000313" key="7">
    <source>
        <dbReference type="EMBL" id="MBO8442335.1"/>
    </source>
</evidence>
<keyword evidence="2" id="KW-0479">Metal-binding</keyword>
<dbReference type="InterPro" id="IPR017896">
    <property type="entry name" value="4Fe4S_Fe-S-bd"/>
</dbReference>
<reference evidence="7" key="1">
    <citation type="submission" date="2020-10" db="EMBL/GenBank/DDBJ databases">
        <authorList>
            <person name="Gilroy R."/>
        </authorList>
    </citation>
    <scope>NUCLEOTIDE SEQUENCE</scope>
    <source>
        <strain evidence="7">11167</strain>
    </source>
</reference>
<dbReference type="Pfam" id="PF13237">
    <property type="entry name" value="Fer4_10"/>
    <property type="match status" value="1"/>
</dbReference>
<dbReference type="PANTHER" id="PTHR11615">
    <property type="entry name" value="NITRATE, FORMATE, IRON DEHYDROGENASE"/>
    <property type="match status" value="1"/>
</dbReference>
<dbReference type="GO" id="GO:0046872">
    <property type="term" value="F:metal ion binding"/>
    <property type="evidence" value="ECO:0007669"/>
    <property type="project" value="UniProtKB-KW"/>
</dbReference>
<keyword evidence="3" id="KW-0408">Iron</keyword>
<evidence type="ECO:0000256" key="1">
    <source>
        <dbReference type="ARBA" id="ARBA00022485"/>
    </source>
</evidence>
<keyword evidence="4" id="KW-0411">Iron-sulfur</keyword>
<dbReference type="SUPFAM" id="SSF55785">
    <property type="entry name" value="PYP-like sensor domain (PAS domain)"/>
    <property type="match status" value="1"/>
</dbReference>
<dbReference type="Gene3D" id="3.30.70.20">
    <property type="match status" value="1"/>
</dbReference>
<dbReference type="PROSITE" id="PS51656">
    <property type="entry name" value="4FE4S"/>
    <property type="match status" value="1"/>
</dbReference>
<sequence length="597" mass="66381">MLYPVYTETTNCRDCYKCVRTCPVKAIQIKDGSAVIIKDRCIFCGRCVAVCPNSAKKIRSDLSRAKVLMGTKDRVICSLAPSFASEFRGKEEKLLAALRRLGFWAVSETAIGAAYVSAAIDKYAEEHDGKCPWISTACPSVVEIVRKYHPEDTAYLAKVPSPLQTHCAYLRKLYGEDIGIIFIGPCAAKKNEADIAPGYPDIALTWDELRTWMADEHFSLDSVDPSEALSFVPAKAGVSAYYPVENGQIVTSKLWGSSAFNKDAVPLSGMGEIQAVFSKLSDDMPFLELLSCEGGCINGPVGDKSVSLAERKSAVVKFTQARLEGGEKLFEPDPAFVDEVLSEGYGLLKTAKMEHLAPIRRDFSEDEIRKALLELGKTEKADELNCGGCGYNTCRDMAIAYLSGMAEVEMCVTKMRKEAQSKVDVLLRTIPNAIVIMNKDLNIADCNLNFLRIFGDMDESLLDESMLQLVSGLPLERFVPFYQKFNDEFYAQKMNQYRLHYKDKFLRVTFFLVEEGRLLGAMFEDITNPTVRRETVVKKAEDVIQKSLETVQQIASLLGENAAETEIMLNSLIDAFSVHNEKEADTDGFTLDEDNIE</sequence>
<dbReference type="InterPro" id="IPR004108">
    <property type="entry name" value="Fe_hydrogenase_lsu_C"/>
</dbReference>